<dbReference type="GO" id="GO:0030288">
    <property type="term" value="C:outer membrane-bounded periplasmic space"/>
    <property type="evidence" value="ECO:0007669"/>
    <property type="project" value="TreeGrafter"/>
</dbReference>
<accession>A0A090IM79</accession>
<evidence type="ECO:0000313" key="7">
    <source>
        <dbReference type="EMBL" id="CED70353.1"/>
    </source>
</evidence>
<feature type="signal peptide" evidence="6">
    <location>
        <begin position="1"/>
        <end position="25"/>
    </location>
</feature>
<keyword evidence="3 6" id="KW-0732">Signal</keyword>
<evidence type="ECO:0000256" key="5">
    <source>
        <dbReference type="SAM" id="MobiDB-lite"/>
    </source>
</evidence>
<dbReference type="CDD" id="cd09916">
    <property type="entry name" value="CpxP_like"/>
    <property type="match status" value="1"/>
</dbReference>
<dbReference type="Pfam" id="PF07813">
    <property type="entry name" value="LTXXQ"/>
    <property type="match status" value="1"/>
</dbReference>
<gene>
    <name evidence="7" type="ORF">AWOD_I_0258</name>
</gene>
<comment type="similarity">
    <text evidence="2">Belongs to the CpxP/Spy family.</text>
</comment>
<evidence type="ECO:0000256" key="4">
    <source>
        <dbReference type="ARBA" id="ARBA00022764"/>
    </source>
</evidence>
<dbReference type="AlphaFoldDB" id="A0A090IM79"/>
<comment type="subcellular location">
    <subcellularLocation>
        <location evidence="1">Periplasm</location>
    </subcellularLocation>
</comment>
<dbReference type="Gene3D" id="1.20.120.1490">
    <property type="match status" value="1"/>
</dbReference>
<evidence type="ECO:0000256" key="2">
    <source>
        <dbReference type="ARBA" id="ARBA00008441"/>
    </source>
</evidence>
<dbReference type="STRING" id="80852.AWOD_I_0258"/>
<keyword evidence="4" id="KW-0574">Periplasm</keyword>
<dbReference type="EMBL" id="LN554846">
    <property type="protein sequence ID" value="CED70353.1"/>
    <property type="molecule type" value="Genomic_DNA"/>
</dbReference>
<feature type="chain" id="PRO_5001857562" evidence="6">
    <location>
        <begin position="26"/>
        <end position="163"/>
    </location>
</feature>
<evidence type="ECO:0000313" key="8">
    <source>
        <dbReference type="Proteomes" id="UP000032427"/>
    </source>
</evidence>
<dbReference type="PANTHER" id="PTHR38102">
    <property type="entry name" value="PERIPLASMIC CHAPERONE SPY"/>
    <property type="match status" value="1"/>
</dbReference>
<dbReference type="PATRIC" id="fig|80852.17.peg.264"/>
<dbReference type="Proteomes" id="UP000032427">
    <property type="component" value="Chromosome 1"/>
</dbReference>
<dbReference type="OrthoDB" id="6105813at2"/>
<feature type="compositionally biased region" description="Basic residues" evidence="5">
    <location>
        <begin position="76"/>
        <end position="85"/>
    </location>
</feature>
<dbReference type="InterPro" id="IPR052211">
    <property type="entry name" value="Cpx_auxiliary_protein"/>
</dbReference>
<dbReference type="HOGENOM" id="CLU_124352_0_0_6"/>
<evidence type="ECO:0000256" key="1">
    <source>
        <dbReference type="ARBA" id="ARBA00004418"/>
    </source>
</evidence>
<dbReference type="InterPro" id="IPR012899">
    <property type="entry name" value="LTXXQ"/>
</dbReference>
<evidence type="ECO:0000256" key="6">
    <source>
        <dbReference type="SAM" id="SignalP"/>
    </source>
</evidence>
<dbReference type="PANTHER" id="PTHR38102:SF1">
    <property type="entry name" value="PERIPLASMIC CHAPERONE SPY"/>
    <property type="match status" value="1"/>
</dbReference>
<evidence type="ECO:0000256" key="3">
    <source>
        <dbReference type="ARBA" id="ARBA00022729"/>
    </source>
</evidence>
<dbReference type="NCBIfam" id="NF009391">
    <property type="entry name" value="PRK12750.1"/>
    <property type="match status" value="1"/>
</dbReference>
<name>A0A090IM79_9GAMM</name>
<protein>
    <submittedName>
        <fullName evidence="7">Membrane protein</fullName>
    </submittedName>
</protein>
<reference evidence="8" key="1">
    <citation type="submission" date="2014-09" db="EMBL/GenBank/DDBJ databases">
        <authorList>
            <person name="Hjerde E."/>
        </authorList>
    </citation>
    <scope>NUCLEOTIDE SEQUENCE [LARGE SCALE GENOMIC DNA]</scope>
    <source>
        <strain evidence="8">06/09/139</strain>
    </source>
</reference>
<organism evidence="7 8">
    <name type="scientific">Aliivibrio wodanis</name>
    <dbReference type="NCBI Taxonomy" id="80852"/>
    <lineage>
        <taxon>Bacteria</taxon>
        <taxon>Pseudomonadati</taxon>
        <taxon>Pseudomonadota</taxon>
        <taxon>Gammaproteobacteria</taxon>
        <taxon>Vibrionales</taxon>
        <taxon>Vibrionaceae</taxon>
        <taxon>Aliivibrio</taxon>
    </lineage>
</organism>
<dbReference type="GeneID" id="28539787"/>
<dbReference type="GO" id="GO:0051082">
    <property type="term" value="F:unfolded protein binding"/>
    <property type="evidence" value="ECO:0007669"/>
    <property type="project" value="TreeGrafter"/>
</dbReference>
<feature type="region of interest" description="Disordered" evidence="5">
    <location>
        <begin position="70"/>
        <end position="93"/>
    </location>
</feature>
<dbReference type="KEGG" id="awd:AWOD_I_0258"/>
<keyword evidence="8" id="KW-1185">Reference proteome</keyword>
<sequence>MNMMKKMVLGAVILPLSLASASVFAAGGKDHHGGMRGEGMEGGKCMMKANKKAFKALDLTDAQEDKFDEMRDARKAEHKAKKGQKRQPTAEMKADHEAMQNLMLADNFDEQAVRDLAEKMSERQIDRRVEMMKKRHEMMNILTPEQKVEFKANQDKYIADCAK</sequence>
<proteinExistence type="inferred from homology"/>